<dbReference type="Gene3D" id="3.30.70.260">
    <property type="match status" value="1"/>
</dbReference>
<dbReference type="AlphaFoldDB" id="A0A363UJU0"/>
<evidence type="ECO:0000313" key="2">
    <source>
        <dbReference type="EMBL" id="PWN55686.1"/>
    </source>
</evidence>
<dbReference type="PANTHER" id="PTHR38036">
    <property type="entry name" value="UPF0250 PROTEIN YBED"/>
    <property type="match status" value="1"/>
</dbReference>
<keyword evidence="3" id="KW-1185">Reference proteome</keyword>
<dbReference type="OrthoDB" id="9793424at2"/>
<organism evidence="2 3">
    <name type="scientific">Abyssibacter profundi</name>
    <dbReference type="NCBI Taxonomy" id="2182787"/>
    <lineage>
        <taxon>Bacteria</taxon>
        <taxon>Pseudomonadati</taxon>
        <taxon>Pseudomonadota</taxon>
        <taxon>Gammaproteobacteria</taxon>
        <taxon>Chromatiales</taxon>
        <taxon>Oceanococcaceae</taxon>
        <taxon>Abyssibacter</taxon>
    </lineage>
</organism>
<comment type="caution">
    <text evidence="2">The sequence shown here is derived from an EMBL/GenBank/DDBJ whole genome shotgun (WGS) entry which is preliminary data.</text>
</comment>
<dbReference type="RefSeq" id="WP_109720610.1">
    <property type="nucleotide sequence ID" value="NZ_QEQK01000009.1"/>
</dbReference>
<name>A0A363UJU0_9GAMM</name>
<evidence type="ECO:0000256" key="1">
    <source>
        <dbReference type="ARBA" id="ARBA00008460"/>
    </source>
</evidence>
<dbReference type="InterPro" id="IPR027471">
    <property type="entry name" value="YbeD-like_sf"/>
</dbReference>
<protein>
    <submittedName>
        <fullName evidence="2">DUF493 domain-containing protein</fullName>
    </submittedName>
</protein>
<proteinExistence type="inferred from homology"/>
<dbReference type="EMBL" id="QEQK01000009">
    <property type="protein sequence ID" value="PWN55686.1"/>
    <property type="molecule type" value="Genomic_DNA"/>
</dbReference>
<dbReference type="PANTHER" id="PTHR38036:SF1">
    <property type="entry name" value="UPF0250 PROTEIN YBED"/>
    <property type="match status" value="1"/>
</dbReference>
<reference evidence="2 3" key="1">
    <citation type="submission" date="2018-05" db="EMBL/GenBank/DDBJ databases">
        <title>Abyssibacter profundi OUC007T gen. nov., sp. nov, a marine bacterium isolated from seawater of the Mariana Trench.</title>
        <authorList>
            <person name="Zhou S."/>
        </authorList>
    </citation>
    <scope>NUCLEOTIDE SEQUENCE [LARGE SCALE GENOMIC DNA]</scope>
    <source>
        <strain evidence="2 3">OUC007</strain>
    </source>
</reference>
<dbReference type="SUPFAM" id="SSF117991">
    <property type="entry name" value="YbeD/HP0495-like"/>
    <property type="match status" value="1"/>
</dbReference>
<gene>
    <name evidence="2" type="ORF">DEH80_11315</name>
</gene>
<dbReference type="Proteomes" id="UP000251800">
    <property type="component" value="Unassembled WGS sequence"/>
</dbReference>
<dbReference type="GO" id="GO:0005829">
    <property type="term" value="C:cytosol"/>
    <property type="evidence" value="ECO:0007669"/>
    <property type="project" value="TreeGrafter"/>
</dbReference>
<sequence>MARKTDASQDTLLEFPCDYPVKVFGGNTPDFTRHVRDLLAPIIGVVADDAVDTRMSKGNRYLAVTIRFEATSKDQVDAVYEALTADTRVVMAL</sequence>
<evidence type="ECO:0000313" key="3">
    <source>
        <dbReference type="Proteomes" id="UP000251800"/>
    </source>
</evidence>
<comment type="similarity">
    <text evidence="1">Belongs to the UPF0250 family.</text>
</comment>
<dbReference type="Pfam" id="PF04359">
    <property type="entry name" value="DUF493"/>
    <property type="match status" value="1"/>
</dbReference>
<accession>A0A363UJU0</accession>
<dbReference type="InterPro" id="IPR007454">
    <property type="entry name" value="UPF0250_YbeD-like"/>
</dbReference>